<keyword evidence="1" id="KW-0812">Transmembrane</keyword>
<proteinExistence type="predicted"/>
<dbReference type="EMBL" id="CP001989">
    <property type="protein sequence ID" value="ADE72464.1"/>
    <property type="molecule type" value="Genomic_DNA"/>
</dbReference>
<protein>
    <submittedName>
        <fullName evidence="2">Uncharacterized protein</fullName>
    </submittedName>
</protein>
<sequence>MLLTSKLAAFLGYENLIVLDIIRGIHEMVLMSGRYTKSLENFILLFFMIGMETLSNRLWLLINGQTIRLKRLSFIFLKKGVTTTKIAHLMEHI</sequence>
<accession>D5E3T9</accession>
<dbReference type="AlphaFoldDB" id="D5E3T9"/>
<keyword evidence="3" id="KW-1185">Reference proteome</keyword>
<gene>
    <name evidence="2" type="ordered locus">BMQ_pBM60032</name>
</gene>
<organism evidence="2 3">
    <name type="scientific">Priestia megaterium (strain ATCC 12872 / QMB1551)</name>
    <name type="common">Bacillus megaterium</name>
    <dbReference type="NCBI Taxonomy" id="545693"/>
    <lineage>
        <taxon>Bacteria</taxon>
        <taxon>Bacillati</taxon>
        <taxon>Bacillota</taxon>
        <taxon>Bacilli</taxon>
        <taxon>Bacillales</taxon>
        <taxon>Bacillaceae</taxon>
        <taxon>Priestia</taxon>
    </lineage>
</organism>
<keyword evidence="1" id="KW-0472">Membrane</keyword>
<geneLocation type="plasmid" evidence="2 3">
    <name>pBM600</name>
</geneLocation>
<evidence type="ECO:0000313" key="3">
    <source>
        <dbReference type="Proteomes" id="UP000000935"/>
    </source>
</evidence>
<dbReference type="KEGG" id="bmq:BMQ_pBM60032"/>
<reference evidence="2 3" key="1">
    <citation type="journal article" date="2011" name="J. Bacteriol.">
        <title>Genome sequences of the biotechnologically important Bacillus megaterium strains QM B1551 and DSM319.</title>
        <authorList>
            <person name="Eppinger M."/>
            <person name="Bunk B."/>
            <person name="Johns M.A."/>
            <person name="Edirisinghe J.N."/>
            <person name="Kutumbaka K.K."/>
            <person name="Koenig S.S."/>
            <person name="Huot Creasy H."/>
            <person name="Rosovitz M.J."/>
            <person name="Riley D.R."/>
            <person name="Daugherty S."/>
            <person name="Martin M."/>
            <person name="Elbourne L.D."/>
            <person name="Paulsen I."/>
            <person name="Biedendieck R."/>
            <person name="Braun C."/>
            <person name="Grayburn S."/>
            <person name="Dhingra S."/>
            <person name="Lukyanchuk V."/>
            <person name="Ball B."/>
            <person name="Ul-Qamar R."/>
            <person name="Seibel J."/>
            <person name="Bremer E."/>
            <person name="Jahn D."/>
            <person name="Ravel J."/>
            <person name="Vary P.S."/>
        </authorList>
    </citation>
    <scope>NUCLEOTIDE SEQUENCE [LARGE SCALE GENOMIC DNA]</scope>
    <source>
        <strain evidence="3">ATCC 12872 / QMB1551</strain>
        <plasmid evidence="2">pBM600</plasmid>
    </source>
</reference>
<evidence type="ECO:0000313" key="2">
    <source>
        <dbReference type="EMBL" id="ADE72464.1"/>
    </source>
</evidence>
<dbReference type="HOGENOM" id="CLU_2393723_0_0_9"/>
<feature type="transmembrane region" description="Helical" evidence="1">
    <location>
        <begin position="42"/>
        <end position="62"/>
    </location>
</feature>
<dbReference type="Proteomes" id="UP000000935">
    <property type="component" value="Plasmid pBM600"/>
</dbReference>
<keyword evidence="1" id="KW-1133">Transmembrane helix</keyword>
<evidence type="ECO:0000256" key="1">
    <source>
        <dbReference type="SAM" id="Phobius"/>
    </source>
</evidence>
<name>D5E3T9_PRIM1</name>
<keyword evidence="2" id="KW-0614">Plasmid</keyword>